<feature type="binding site" evidence="8">
    <location>
        <position position="13"/>
    </location>
    <ligand>
        <name>Mg(2+)</name>
        <dbReference type="ChEBI" id="CHEBI:18420"/>
    </ligand>
</feature>
<dbReference type="CDD" id="cd03108">
    <property type="entry name" value="AdSS"/>
    <property type="match status" value="1"/>
</dbReference>
<dbReference type="NCBIfam" id="TIGR00184">
    <property type="entry name" value="purA"/>
    <property type="match status" value="1"/>
</dbReference>
<evidence type="ECO:0000256" key="3">
    <source>
        <dbReference type="ARBA" id="ARBA00022723"/>
    </source>
</evidence>
<feature type="binding site" evidence="8">
    <location>
        <position position="40"/>
    </location>
    <ligand>
        <name>Mg(2+)</name>
        <dbReference type="ChEBI" id="CHEBI:18420"/>
    </ligand>
</feature>
<proteinExistence type="inferred from homology"/>
<dbReference type="Gene3D" id="1.10.300.10">
    <property type="entry name" value="Adenylosuccinate Synthetase, subunit A, domain 2"/>
    <property type="match status" value="1"/>
</dbReference>
<keyword evidence="2 8" id="KW-0436">Ligase</keyword>
<evidence type="ECO:0000313" key="11">
    <source>
        <dbReference type="EMBL" id="MEN1760107.1"/>
    </source>
</evidence>
<evidence type="ECO:0000256" key="9">
    <source>
        <dbReference type="PROSITE-ProRule" id="PRU10134"/>
    </source>
</evidence>
<dbReference type="SMART" id="SM00788">
    <property type="entry name" value="Adenylsucc_synt"/>
    <property type="match status" value="1"/>
</dbReference>
<comment type="cofactor">
    <cofactor evidence="8">
        <name>Mg(2+)</name>
        <dbReference type="ChEBI" id="CHEBI:18420"/>
    </cofactor>
    <text evidence="8">Binds 1 Mg(2+) ion per subunit.</text>
</comment>
<comment type="subcellular location">
    <subcellularLocation>
        <location evidence="8">Cytoplasm</location>
    </subcellularLocation>
</comment>
<reference evidence="11 12" key="1">
    <citation type="submission" date="2024-04" db="EMBL/GenBank/DDBJ databases">
        <title>Genome sequencing and metabolic network reconstruction of aminoacids and betaine degradation by Anoxynatronum sibiricum.</title>
        <authorList>
            <person name="Detkova E.N."/>
            <person name="Boltjanskaja Y.V."/>
            <person name="Mardanov A.V."/>
            <person name="Kevbrin V."/>
        </authorList>
    </citation>
    <scope>NUCLEOTIDE SEQUENCE [LARGE SCALE GENOMIC DNA]</scope>
    <source>
        <strain evidence="11 12">Z-7981</strain>
    </source>
</reference>
<comment type="subunit">
    <text evidence="1 8">Homodimer.</text>
</comment>
<evidence type="ECO:0000256" key="7">
    <source>
        <dbReference type="ARBA" id="ARBA00023134"/>
    </source>
</evidence>
<evidence type="ECO:0000256" key="5">
    <source>
        <dbReference type="ARBA" id="ARBA00022755"/>
    </source>
</evidence>
<evidence type="ECO:0000313" key="12">
    <source>
        <dbReference type="Proteomes" id="UP001407405"/>
    </source>
</evidence>
<dbReference type="PROSITE" id="PS01266">
    <property type="entry name" value="ADENYLOSUCCIN_SYN_1"/>
    <property type="match status" value="1"/>
</dbReference>
<evidence type="ECO:0000256" key="2">
    <source>
        <dbReference type="ARBA" id="ARBA00022598"/>
    </source>
</evidence>
<dbReference type="InterPro" id="IPR018220">
    <property type="entry name" value="Adenylosuccin_syn_GTP-bd"/>
</dbReference>
<organism evidence="11 12">
    <name type="scientific">Anoxynatronum sibiricum</name>
    <dbReference type="NCBI Taxonomy" id="210623"/>
    <lineage>
        <taxon>Bacteria</taxon>
        <taxon>Bacillati</taxon>
        <taxon>Bacillota</taxon>
        <taxon>Clostridia</taxon>
        <taxon>Eubacteriales</taxon>
        <taxon>Clostridiaceae</taxon>
        <taxon>Anoxynatronum</taxon>
    </lineage>
</organism>
<feature type="active site" description="Proton acceptor" evidence="8">
    <location>
        <position position="13"/>
    </location>
</feature>
<comment type="pathway">
    <text evidence="8 10">Purine metabolism; AMP biosynthesis via de novo pathway; AMP from IMP: step 1/2.</text>
</comment>
<feature type="binding site" evidence="8">
    <location>
        <position position="142"/>
    </location>
    <ligand>
        <name>IMP</name>
        <dbReference type="ChEBI" id="CHEBI:58053"/>
        <note>ligand shared between dimeric partners</note>
    </ligand>
</feature>
<keyword evidence="7 8" id="KW-0342">GTP-binding</keyword>
<comment type="caution">
    <text evidence="11">The sequence shown here is derived from an EMBL/GenBank/DDBJ whole genome shotgun (WGS) entry which is preliminary data.</text>
</comment>
<feature type="binding site" description="in other chain" evidence="8">
    <location>
        <position position="128"/>
    </location>
    <ligand>
        <name>IMP</name>
        <dbReference type="ChEBI" id="CHEBI:58053"/>
        <note>ligand shared between dimeric partners</note>
    </ligand>
</feature>
<feature type="binding site" evidence="8">
    <location>
        <begin position="298"/>
        <end position="304"/>
    </location>
    <ligand>
        <name>substrate</name>
    </ligand>
</feature>
<comment type="similarity">
    <text evidence="8 10">Belongs to the adenylosuccinate synthetase family.</text>
</comment>
<dbReference type="PANTHER" id="PTHR11846">
    <property type="entry name" value="ADENYLOSUCCINATE SYNTHETASE"/>
    <property type="match status" value="1"/>
</dbReference>
<feature type="binding site" description="in other chain" evidence="8">
    <location>
        <position position="302"/>
    </location>
    <ligand>
        <name>IMP</name>
        <dbReference type="ChEBI" id="CHEBI:58053"/>
        <note>ligand shared between dimeric partners</note>
    </ligand>
</feature>
<dbReference type="SUPFAM" id="SSF52540">
    <property type="entry name" value="P-loop containing nucleoside triphosphate hydrolases"/>
    <property type="match status" value="1"/>
</dbReference>
<gene>
    <name evidence="8" type="primary">purA</name>
    <name evidence="11" type="ORF">AAIG11_06465</name>
</gene>
<dbReference type="Gene3D" id="3.40.440.10">
    <property type="entry name" value="Adenylosuccinate Synthetase, subunit A, domain 1"/>
    <property type="match status" value="1"/>
</dbReference>
<feature type="binding site" evidence="8">
    <location>
        <begin position="40"/>
        <end position="42"/>
    </location>
    <ligand>
        <name>GTP</name>
        <dbReference type="ChEBI" id="CHEBI:37565"/>
    </ligand>
</feature>
<comment type="function">
    <text evidence="8">Plays an important role in the de novo pathway of purine nucleotide biosynthesis. Catalyzes the first committed step in the biosynthesis of AMP from IMP.</text>
</comment>
<dbReference type="PROSITE" id="PS00513">
    <property type="entry name" value="ADENYLOSUCCIN_SYN_2"/>
    <property type="match status" value="1"/>
</dbReference>
<keyword evidence="6 8" id="KW-0460">Magnesium</keyword>
<name>A0ABU9VSG5_9CLOT</name>
<dbReference type="InterPro" id="IPR033128">
    <property type="entry name" value="Adenylosuccin_syn_Lys_AS"/>
</dbReference>
<feature type="active site" description="Proton donor" evidence="8">
    <location>
        <position position="41"/>
    </location>
</feature>
<dbReference type="Gene3D" id="3.90.170.10">
    <property type="entry name" value="Adenylosuccinate Synthetase, subunit A, domain 3"/>
    <property type="match status" value="1"/>
</dbReference>
<keyword evidence="3 8" id="KW-0479">Metal-binding</keyword>
<comment type="catalytic activity">
    <reaction evidence="8 10">
        <text>IMP + L-aspartate + GTP = N(6)-(1,2-dicarboxyethyl)-AMP + GDP + phosphate + 2 H(+)</text>
        <dbReference type="Rhea" id="RHEA:15753"/>
        <dbReference type="ChEBI" id="CHEBI:15378"/>
        <dbReference type="ChEBI" id="CHEBI:29991"/>
        <dbReference type="ChEBI" id="CHEBI:37565"/>
        <dbReference type="ChEBI" id="CHEBI:43474"/>
        <dbReference type="ChEBI" id="CHEBI:57567"/>
        <dbReference type="ChEBI" id="CHEBI:58053"/>
        <dbReference type="ChEBI" id="CHEBI:58189"/>
        <dbReference type="EC" id="6.3.4.4"/>
    </reaction>
</comment>
<protein>
    <recommendedName>
        <fullName evidence="8 10">Adenylosuccinate synthetase</fullName>
        <shortName evidence="8">AMPSase</shortName>
        <shortName evidence="8">AdSS</shortName>
        <ecNumber evidence="8 10">6.3.4.4</ecNumber>
    </recommendedName>
    <alternativeName>
        <fullName evidence="8">IMP--aspartate ligase</fullName>
    </alternativeName>
</protein>
<dbReference type="PANTHER" id="PTHR11846:SF0">
    <property type="entry name" value="ADENYLOSUCCINATE SYNTHETASE"/>
    <property type="match status" value="1"/>
</dbReference>
<feature type="binding site" evidence="8">
    <location>
        <begin position="12"/>
        <end position="18"/>
    </location>
    <ligand>
        <name>GTP</name>
        <dbReference type="ChEBI" id="CHEBI:37565"/>
    </ligand>
</feature>
<feature type="binding site" description="in other chain" evidence="8">
    <location>
        <position position="223"/>
    </location>
    <ligand>
        <name>IMP</name>
        <dbReference type="ChEBI" id="CHEBI:58053"/>
        <note>ligand shared between dimeric partners</note>
    </ligand>
</feature>
<dbReference type="InterPro" id="IPR042110">
    <property type="entry name" value="Adenylosuccinate_synth_dom2"/>
</dbReference>
<dbReference type="Pfam" id="PF00709">
    <property type="entry name" value="Adenylsucc_synt"/>
    <property type="match status" value="1"/>
</dbReference>
<feature type="binding site" evidence="8">
    <location>
        <begin position="330"/>
        <end position="332"/>
    </location>
    <ligand>
        <name>GTP</name>
        <dbReference type="ChEBI" id="CHEBI:37565"/>
    </ligand>
</feature>
<keyword evidence="5 8" id="KW-0658">Purine biosynthesis</keyword>
<dbReference type="RefSeq" id="WP_343185426.1">
    <property type="nucleotide sequence ID" value="NZ_JBCITM010000005.1"/>
</dbReference>
<accession>A0ABU9VSG5</accession>
<keyword evidence="8" id="KW-0963">Cytoplasm</keyword>
<evidence type="ECO:0000256" key="6">
    <source>
        <dbReference type="ARBA" id="ARBA00022842"/>
    </source>
</evidence>
<sequence length="427" mass="47051">MSTTAIVGAQWGDEGKGKVIDYLASQAEVIVRAQGGNNAGHTVVVEDTKYTFHLMPSGVLYDGTLNLIANGVVFDPEGFLKEIEKLESQGVTINRLFIDERAHLIFPYHKRIDELQEEARGEESIGTTKRGIGPCYMDKIERTGIQVGELLRPERLQKFIAKQVARKNAILEKIYETEGFDPQAIFETYRAYGEKLAPYITDTNRLLHEALDSGKKVLLEGAQGALLDIDLGTYPYVTSSHPTTGGFCTGAGIGPNQIDEVVGIVKAYTTRVGKGPFPTEEDNATGDAIRIKGNEFGTTTGRPRRCGWLDGIMLRYTARINGMTGIALMLLDVLDQFDEIKFCTGYELDGQVITHFPASLADLDRCQPVYQTLKGWQTDITGNTAFEDLPAEAKIYVKTIEDFTGVPVKLISVGPKRSQTIVREAMI</sequence>
<dbReference type="HAMAP" id="MF_00011">
    <property type="entry name" value="Adenylosucc_synth"/>
    <property type="match status" value="1"/>
</dbReference>
<evidence type="ECO:0000256" key="8">
    <source>
        <dbReference type="HAMAP-Rule" id="MF_00011"/>
    </source>
</evidence>
<feature type="binding site" description="in other chain" evidence="8">
    <location>
        <begin position="13"/>
        <end position="16"/>
    </location>
    <ligand>
        <name>IMP</name>
        <dbReference type="ChEBI" id="CHEBI:58053"/>
        <note>ligand shared between dimeric partners</note>
    </ligand>
</feature>
<evidence type="ECO:0000256" key="4">
    <source>
        <dbReference type="ARBA" id="ARBA00022741"/>
    </source>
</evidence>
<evidence type="ECO:0000256" key="10">
    <source>
        <dbReference type="RuleBase" id="RU000520"/>
    </source>
</evidence>
<dbReference type="InterPro" id="IPR027417">
    <property type="entry name" value="P-loop_NTPase"/>
</dbReference>
<evidence type="ECO:0000256" key="1">
    <source>
        <dbReference type="ARBA" id="ARBA00011738"/>
    </source>
</evidence>
<dbReference type="InterPro" id="IPR042109">
    <property type="entry name" value="Adenylosuccinate_synth_dom1"/>
</dbReference>
<dbReference type="NCBIfam" id="NF002223">
    <property type="entry name" value="PRK01117.1"/>
    <property type="match status" value="1"/>
</dbReference>
<dbReference type="EMBL" id="JBCITM010000005">
    <property type="protein sequence ID" value="MEN1760107.1"/>
    <property type="molecule type" value="Genomic_DNA"/>
</dbReference>
<feature type="binding site" description="in other chain" evidence="8">
    <location>
        <begin position="38"/>
        <end position="41"/>
    </location>
    <ligand>
        <name>IMP</name>
        <dbReference type="ChEBI" id="CHEBI:58053"/>
        <note>ligand shared between dimeric partners</note>
    </ligand>
</feature>
<dbReference type="Proteomes" id="UP001407405">
    <property type="component" value="Unassembled WGS sequence"/>
</dbReference>
<dbReference type="InterPro" id="IPR001114">
    <property type="entry name" value="Adenylosuccinate_synthetase"/>
</dbReference>
<dbReference type="InterPro" id="IPR042111">
    <property type="entry name" value="Adenylosuccinate_synth_dom3"/>
</dbReference>
<feature type="binding site" evidence="8">
    <location>
        <position position="304"/>
    </location>
    <ligand>
        <name>GTP</name>
        <dbReference type="ChEBI" id="CHEBI:37565"/>
    </ligand>
</feature>
<feature type="binding site" evidence="8">
    <location>
        <begin position="412"/>
        <end position="414"/>
    </location>
    <ligand>
        <name>GTP</name>
        <dbReference type="ChEBI" id="CHEBI:37565"/>
    </ligand>
</feature>
<keyword evidence="12" id="KW-1185">Reference proteome</keyword>
<feature type="active site" evidence="9">
    <location>
        <position position="139"/>
    </location>
</feature>
<feature type="binding site" description="in other chain" evidence="8">
    <location>
        <position position="238"/>
    </location>
    <ligand>
        <name>IMP</name>
        <dbReference type="ChEBI" id="CHEBI:58053"/>
        <note>ligand shared between dimeric partners</note>
    </ligand>
</feature>
<keyword evidence="4 8" id="KW-0547">Nucleotide-binding</keyword>
<dbReference type="EC" id="6.3.4.4" evidence="8 10"/>
<dbReference type="GO" id="GO:0004019">
    <property type="term" value="F:adenylosuccinate synthase activity"/>
    <property type="evidence" value="ECO:0007669"/>
    <property type="project" value="UniProtKB-EC"/>
</dbReference>